<gene>
    <name evidence="2" type="ORF">IOE58_09275</name>
</gene>
<keyword evidence="1" id="KW-0472">Membrane</keyword>
<evidence type="ECO:0000313" key="2">
    <source>
        <dbReference type="EMBL" id="MBE9404366.1"/>
    </source>
</evidence>
<comment type="caution">
    <text evidence="2">The sequence shown here is derived from an EMBL/GenBank/DDBJ whole genome shotgun (WGS) entry which is preliminary data.</text>
</comment>
<proteinExistence type="predicted"/>
<evidence type="ECO:0000313" key="3">
    <source>
        <dbReference type="Proteomes" id="UP000644727"/>
    </source>
</evidence>
<dbReference type="RefSeq" id="WP_193866111.1">
    <property type="nucleotide sequence ID" value="NZ_JADEYR010000009.1"/>
</dbReference>
<keyword evidence="1" id="KW-1133">Transmembrane helix</keyword>
<feature type="transmembrane region" description="Helical" evidence="1">
    <location>
        <begin position="41"/>
        <end position="61"/>
    </location>
</feature>
<evidence type="ECO:0000256" key="1">
    <source>
        <dbReference type="SAM" id="Phobius"/>
    </source>
</evidence>
<keyword evidence="1" id="KW-0812">Transmembrane</keyword>
<dbReference type="Proteomes" id="UP000644727">
    <property type="component" value="Unassembled WGS sequence"/>
</dbReference>
<protein>
    <recommendedName>
        <fullName evidence="4">Cell division protein FtsL</fullName>
    </recommendedName>
</protein>
<organism evidence="2 3">
    <name type="scientific">Brachybacterium epidermidis</name>
    <dbReference type="NCBI Taxonomy" id="2781983"/>
    <lineage>
        <taxon>Bacteria</taxon>
        <taxon>Bacillati</taxon>
        <taxon>Actinomycetota</taxon>
        <taxon>Actinomycetes</taxon>
        <taxon>Micrococcales</taxon>
        <taxon>Dermabacteraceae</taxon>
        <taxon>Brachybacterium</taxon>
    </lineage>
</organism>
<evidence type="ECO:0008006" key="4">
    <source>
        <dbReference type="Google" id="ProtNLM"/>
    </source>
</evidence>
<sequence>MASTSAIRSVAVRPVRSARPAGWSTPRLTVLARPKAAGSAMPFTLLCTAIVVATLAALLYLNIQMSDTSYEINRLQIQSQRLTEEQQALMATDERLGTPQELERQARELGMVPVTDPAYIDLDTRTVLSDTVDAEAPAPPELAEVPAEQAVPPAQIYDQPQAYHGMGNEGA</sequence>
<accession>A0ABR9W1N4</accession>
<keyword evidence="3" id="KW-1185">Reference proteome</keyword>
<dbReference type="EMBL" id="JADEYR010000009">
    <property type="protein sequence ID" value="MBE9404366.1"/>
    <property type="molecule type" value="Genomic_DNA"/>
</dbReference>
<name>A0ABR9W1N4_9MICO</name>
<reference evidence="2 3" key="1">
    <citation type="submission" date="2020-10" db="EMBL/GenBank/DDBJ databases">
        <title>Draft genome and description of Brachybacterium epidermidis sp nov.</title>
        <authorList>
            <person name="Boxberger M."/>
            <person name="La Scola B."/>
        </authorList>
    </citation>
    <scope>NUCLEOTIDE SEQUENCE [LARGE SCALE GENOMIC DNA]</scope>
    <source>
        <strain evidence="2 3">Marseille-Q2903</strain>
    </source>
</reference>